<gene>
    <name evidence="2" type="primary">peg_2864</name>
    <name evidence="1" type="ORF">ACFQ0E_09555</name>
</gene>
<dbReference type="RefSeq" id="WP_386823420.1">
    <property type="nucleotide sequence ID" value="NZ_JBHTIF010000001.1"/>
</dbReference>
<dbReference type="Pfam" id="PF04299">
    <property type="entry name" value="FMN_bind_2"/>
    <property type="match status" value="1"/>
</dbReference>
<reference evidence="3" key="3">
    <citation type="journal article" date="2019" name="Int. J. Syst. Evol. Microbiol.">
        <title>The Global Catalogue of Microorganisms (GCM) 10K type strain sequencing project: providing services to taxonomists for standard genome sequencing and annotation.</title>
        <authorList>
            <consortium name="The Broad Institute Genomics Platform"/>
            <consortium name="The Broad Institute Genome Sequencing Center for Infectious Disease"/>
            <person name="Wu L."/>
            <person name="Ma J."/>
        </authorList>
    </citation>
    <scope>NUCLEOTIDE SEQUENCE [LARGE SCALE GENOMIC DNA]</scope>
    <source>
        <strain evidence="3">CCUG 55585</strain>
    </source>
</reference>
<dbReference type="InterPro" id="IPR007396">
    <property type="entry name" value="TR_PAI2-type"/>
</dbReference>
<dbReference type="EMBL" id="JBHTIF010000001">
    <property type="protein sequence ID" value="MFD0725842.1"/>
    <property type="molecule type" value="Genomic_DNA"/>
</dbReference>
<protein>
    <submittedName>
        <fullName evidence="1">FMN-binding negative transcriptional regulator</fullName>
    </submittedName>
</protein>
<name>A0A6B7M047_9GAMM</name>
<dbReference type="SUPFAM" id="SSF50475">
    <property type="entry name" value="FMN-binding split barrel"/>
    <property type="match status" value="1"/>
</dbReference>
<reference evidence="1" key="4">
    <citation type="submission" date="2024-09" db="EMBL/GenBank/DDBJ databases">
        <authorList>
            <person name="Sun Q."/>
            <person name="Mori K."/>
        </authorList>
    </citation>
    <scope>NUCLEOTIDE SEQUENCE</scope>
    <source>
        <strain evidence="1">CCUG 55585</strain>
    </source>
</reference>
<reference evidence="2" key="2">
    <citation type="submission" date="2018-12" db="EMBL/GenBank/DDBJ databases">
        <title>Xanthomonas-specific activity of kynurenine pathway metabolites in Lysobacter brunescens OH23.</title>
        <authorList>
            <person name="Laborda P."/>
            <person name="Ling J."/>
            <person name="Wu G."/>
            <person name="Liu F."/>
        </authorList>
    </citation>
    <scope>NUCLEOTIDE SEQUENCE</scope>
    <source>
        <strain evidence="2">OH23</strain>
    </source>
</reference>
<evidence type="ECO:0000313" key="1">
    <source>
        <dbReference type="EMBL" id="MFD0725842.1"/>
    </source>
</evidence>
<dbReference type="EMBL" id="MK340490">
    <property type="protein sequence ID" value="QEZ90761.1"/>
    <property type="molecule type" value="Genomic_DNA"/>
</dbReference>
<evidence type="ECO:0000313" key="2">
    <source>
        <dbReference type="EMBL" id="QEZ90761.1"/>
    </source>
</evidence>
<dbReference type="Proteomes" id="UP001597110">
    <property type="component" value="Unassembled WGS sequence"/>
</dbReference>
<keyword evidence="3" id="KW-1185">Reference proteome</keyword>
<reference evidence="1" key="1">
    <citation type="journal article" date="2014" name="Int. J. Syst. Evol. Microbiol.">
        <title>Complete genome of a new Firmicutes species belonging to the dominant human colonic microbiota ('Ruminococcus bicirculans') reveals two chromosomes and a selective capacity to utilize plant glucans.</title>
        <authorList>
            <consortium name="NISC Comparative Sequencing Program"/>
            <person name="Wegmann U."/>
            <person name="Louis P."/>
            <person name="Goesmann A."/>
            <person name="Henrissat B."/>
            <person name="Duncan S.H."/>
            <person name="Flint H.J."/>
        </authorList>
    </citation>
    <scope>NUCLEOTIDE SEQUENCE</scope>
    <source>
        <strain evidence="1">CCUG 55585</strain>
    </source>
</reference>
<sequence>MHRQPLFDVQDRSRLHGLIREYPLGTLIIQTDRGPSVDHLPFVLETATSPLGMLKTHAARDNEFWSIVPDGLECLVVFSGPSAYISPSWYPSRTKHGRVQPSWYYSVVHARGRIRLVRDAATLAADVRSMTDYFEAGRENAWRVDEAPQDFIGALVEHIVGIDIEITQLIGKWQVGQQRNPADRQGIVEALRKMDMSAERKLADTMLSSARSR</sequence>
<organism evidence="2">
    <name type="scientific">Lysobacter brunescens</name>
    <dbReference type="NCBI Taxonomy" id="262323"/>
    <lineage>
        <taxon>Bacteria</taxon>
        <taxon>Pseudomonadati</taxon>
        <taxon>Pseudomonadota</taxon>
        <taxon>Gammaproteobacteria</taxon>
        <taxon>Lysobacterales</taxon>
        <taxon>Lysobacteraceae</taxon>
        <taxon>Lysobacter</taxon>
    </lineage>
</organism>
<dbReference type="PANTHER" id="PTHR35802:SF1">
    <property type="entry name" value="PROTEASE SYNTHASE AND SPORULATION PROTEIN PAI 2"/>
    <property type="match status" value="1"/>
</dbReference>
<dbReference type="InterPro" id="IPR012349">
    <property type="entry name" value="Split_barrel_FMN-bd"/>
</dbReference>
<proteinExistence type="predicted"/>
<dbReference type="PIRSF" id="PIRSF010372">
    <property type="entry name" value="PaiB"/>
    <property type="match status" value="1"/>
</dbReference>
<dbReference type="AlphaFoldDB" id="A0A6B7M047"/>
<evidence type="ECO:0000313" key="3">
    <source>
        <dbReference type="Proteomes" id="UP001597110"/>
    </source>
</evidence>
<dbReference type="PANTHER" id="PTHR35802">
    <property type="entry name" value="PROTEASE SYNTHASE AND SPORULATION PROTEIN PAI 2"/>
    <property type="match status" value="1"/>
</dbReference>
<dbReference type="Gene3D" id="2.30.110.10">
    <property type="entry name" value="Electron Transport, Fmn-binding Protein, Chain A"/>
    <property type="match status" value="1"/>
</dbReference>
<accession>A0A6B7M047</accession>